<dbReference type="Proteomes" id="UP000319817">
    <property type="component" value="Chromosome"/>
</dbReference>
<gene>
    <name evidence="3" type="ORF">K239x_12280</name>
</gene>
<dbReference type="InterPro" id="IPR036249">
    <property type="entry name" value="Thioredoxin-like_sf"/>
</dbReference>
<keyword evidence="1 2" id="KW-0732">Signal</keyword>
<name>A0A517NQ85_9BACT</name>
<sequence precursor="true">MRTVAQFPAVLALVALVATTASVAQGQIAWQTNLQAAHAQAKTEGKLLLLHFYSDNCVFCDRLEAGSFKSPQVGEAISRQFVPVKIHGGNNTHLTSMFKVTKYPTDVVVRADGTTLSHTVSPQDPARFVAMLNGAMQASKVNVAAKPGASQVSAATPPASSSIQMPVQVKSNHVGDGPQVNQFASAKAGTKSPESAATEGIKVPAKTVSAKMPSNESIAKAKSSSATPQLAMQGYCPVTVIKKDEWVEGNPKMGVVHLGKLYLFANADAMETFLADPVPYTPVLNEIDVVRYFEERRIVPGKREWGLKDPTHNRMFFFADEAAMNHFWNEYERYTAPAIKVMEKAVKDANPGT</sequence>
<dbReference type="RefSeq" id="WP_145416860.1">
    <property type="nucleotide sequence ID" value="NZ_CP036526.1"/>
</dbReference>
<dbReference type="PANTHER" id="PTHR15337">
    <property type="entry name" value="ANTERIOR GRADIENT PROTEIN-RELATED"/>
    <property type="match status" value="1"/>
</dbReference>
<feature type="chain" id="PRO_5022179860" evidence="2">
    <location>
        <begin position="24"/>
        <end position="353"/>
    </location>
</feature>
<reference evidence="3 4" key="1">
    <citation type="submission" date="2019-02" db="EMBL/GenBank/DDBJ databases">
        <title>Deep-cultivation of Planctomycetes and their phenomic and genomic characterization uncovers novel biology.</title>
        <authorList>
            <person name="Wiegand S."/>
            <person name="Jogler M."/>
            <person name="Boedeker C."/>
            <person name="Pinto D."/>
            <person name="Vollmers J."/>
            <person name="Rivas-Marin E."/>
            <person name="Kohn T."/>
            <person name="Peeters S.H."/>
            <person name="Heuer A."/>
            <person name="Rast P."/>
            <person name="Oberbeckmann S."/>
            <person name="Bunk B."/>
            <person name="Jeske O."/>
            <person name="Meyerdierks A."/>
            <person name="Storesund J.E."/>
            <person name="Kallscheuer N."/>
            <person name="Luecker S."/>
            <person name="Lage O.M."/>
            <person name="Pohl T."/>
            <person name="Merkel B.J."/>
            <person name="Hornburger P."/>
            <person name="Mueller R.-W."/>
            <person name="Bruemmer F."/>
            <person name="Labrenz M."/>
            <person name="Spormann A.M."/>
            <person name="Op den Camp H."/>
            <person name="Overmann J."/>
            <person name="Amann R."/>
            <person name="Jetten M.S.M."/>
            <person name="Mascher T."/>
            <person name="Medema M.H."/>
            <person name="Devos D.P."/>
            <person name="Kaster A.-K."/>
            <person name="Ovreas L."/>
            <person name="Rohde M."/>
            <person name="Galperin M.Y."/>
            <person name="Jogler C."/>
        </authorList>
    </citation>
    <scope>NUCLEOTIDE SEQUENCE [LARGE SCALE GENOMIC DNA]</scope>
    <source>
        <strain evidence="3 4">K23_9</strain>
    </source>
</reference>
<evidence type="ECO:0000313" key="4">
    <source>
        <dbReference type="Proteomes" id="UP000319817"/>
    </source>
</evidence>
<dbReference type="AlphaFoldDB" id="A0A517NQ85"/>
<dbReference type="OrthoDB" id="244344at2"/>
<dbReference type="EMBL" id="CP036526">
    <property type="protein sequence ID" value="QDT09282.1"/>
    <property type="molecule type" value="Genomic_DNA"/>
</dbReference>
<feature type="signal peptide" evidence="2">
    <location>
        <begin position="1"/>
        <end position="23"/>
    </location>
</feature>
<organism evidence="3 4">
    <name type="scientific">Stieleria marina</name>
    <dbReference type="NCBI Taxonomy" id="1930275"/>
    <lineage>
        <taxon>Bacteria</taxon>
        <taxon>Pseudomonadati</taxon>
        <taxon>Planctomycetota</taxon>
        <taxon>Planctomycetia</taxon>
        <taxon>Pirellulales</taxon>
        <taxon>Pirellulaceae</taxon>
        <taxon>Stieleria</taxon>
    </lineage>
</organism>
<accession>A0A517NQ85</accession>
<dbReference type="Gene3D" id="3.40.30.10">
    <property type="entry name" value="Glutaredoxin"/>
    <property type="match status" value="1"/>
</dbReference>
<protein>
    <submittedName>
        <fullName evidence="3">Thiol:disulfide interchange protein</fullName>
    </submittedName>
</protein>
<dbReference type="SUPFAM" id="SSF52833">
    <property type="entry name" value="Thioredoxin-like"/>
    <property type="match status" value="1"/>
</dbReference>
<dbReference type="InterPro" id="IPR051099">
    <property type="entry name" value="AGR/TXD"/>
</dbReference>
<dbReference type="Pfam" id="PF13899">
    <property type="entry name" value="Thioredoxin_7"/>
    <property type="match status" value="1"/>
</dbReference>
<keyword evidence="4" id="KW-1185">Reference proteome</keyword>
<dbReference type="PANTHER" id="PTHR15337:SF11">
    <property type="entry name" value="THIOREDOXIN DOMAIN-CONTAINING PROTEIN"/>
    <property type="match status" value="1"/>
</dbReference>
<evidence type="ECO:0000256" key="2">
    <source>
        <dbReference type="SAM" id="SignalP"/>
    </source>
</evidence>
<proteinExistence type="predicted"/>
<evidence type="ECO:0000256" key="1">
    <source>
        <dbReference type="ARBA" id="ARBA00022729"/>
    </source>
</evidence>
<evidence type="ECO:0000313" key="3">
    <source>
        <dbReference type="EMBL" id="QDT09282.1"/>
    </source>
</evidence>